<dbReference type="PANTHER" id="PTHR30250">
    <property type="entry name" value="PST FAMILY PREDICTED COLANIC ACID TRANSPORTER"/>
    <property type="match status" value="1"/>
</dbReference>
<evidence type="ECO:0000256" key="5">
    <source>
        <dbReference type="ARBA" id="ARBA00022989"/>
    </source>
</evidence>
<evidence type="ECO:0000256" key="2">
    <source>
        <dbReference type="ARBA" id="ARBA00007430"/>
    </source>
</evidence>
<name>A0A951PE81_9CYAN</name>
<keyword evidence="6 7" id="KW-0472">Membrane</keyword>
<reference evidence="8" key="2">
    <citation type="journal article" date="2022" name="Microbiol. Resour. Announc.">
        <title>Metagenome Sequencing to Explore Phylogenomics of Terrestrial Cyanobacteria.</title>
        <authorList>
            <person name="Ward R.D."/>
            <person name="Stajich J.E."/>
            <person name="Johansen J.R."/>
            <person name="Huntemann M."/>
            <person name="Clum A."/>
            <person name="Foster B."/>
            <person name="Foster B."/>
            <person name="Roux S."/>
            <person name="Palaniappan K."/>
            <person name="Varghese N."/>
            <person name="Mukherjee S."/>
            <person name="Reddy T.B.K."/>
            <person name="Daum C."/>
            <person name="Copeland A."/>
            <person name="Chen I.A."/>
            <person name="Ivanova N.N."/>
            <person name="Kyrpides N.C."/>
            <person name="Shapiro N."/>
            <person name="Eloe-Fadrosh E.A."/>
            <person name="Pietrasiak N."/>
        </authorList>
    </citation>
    <scope>NUCLEOTIDE SEQUENCE</scope>
    <source>
        <strain evidence="8">GSE-TBD4-15B</strain>
    </source>
</reference>
<feature type="transmembrane region" description="Helical" evidence="7">
    <location>
        <begin position="194"/>
        <end position="213"/>
    </location>
</feature>
<feature type="transmembrane region" description="Helical" evidence="7">
    <location>
        <begin position="434"/>
        <end position="451"/>
    </location>
</feature>
<dbReference type="AlphaFoldDB" id="A0A951PE81"/>
<feature type="transmembrane region" description="Helical" evidence="7">
    <location>
        <begin position="233"/>
        <end position="249"/>
    </location>
</feature>
<feature type="transmembrane region" description="Helical" evidence="7">
    <location>
        <begin position="261"/>
        <end position="281"/>
    </location>
</feature>
<evidence type="ECO:0000313" key="8">
    <source>
        <dbReference type="EMBL" id="MBW4467712.1"/>
    </source>
</evidence>
<feature type="transmembrane region" description="Helical" evidence="7">
    <location>
        <begin position="376"/>
        <end position="397"/>
    </location>
</feature>
<evidence type="ECO:0000256" key="7">
    <source>
        <dbReference type="SAM" id="Phobius"/>
    </source>
</evidence>
<feature type="transmembrane region" description="Helical" evidence="7">
    <location>
        <begin position="168"/>
        <end position="188"/>
    </location>
</feature>
<keyword evidence="4 7" id="KW-0812">Transmembrane</keyword>
<dbReference type="EMBL" id="JAHHHV010000079">
    <property type="protein sequence ID" value="MBW4467712.1"/>
    <property type="molecule type" value="Genomic_DNA"/>
</dbReference>
<dbReference type="Pfam" id="PF13440">
    <property type="entry name" value="Polysacc_synt_3"/>
    <property type="match status" value="1"/>
</dbReference>
<protein>
    <submittedName>
        <fullName evidence="8">Lipopolysaccharide biosynthesis protein</fullName>
    </submittedName>
</protein>
<sequence>MLEDTPIEPSDSASLQPPVAQRSLKHRALSGSVWTLISHGGSQVLRLGGNLILTRLLFPEAFGLMALVQTFLTGLEMFSDVGINPSIVQSKRGDDPAFLNTAWTIQAGRGLMLWLCSCAIAYPAAQFYNEPMLAQLLPVSGLSALIAGFNSTKLATAHRHLKLRELTILEFSTYVIGLIIMIIGSFLFKSVWALVVGALVSGLARLVAGHYFLKGPRNRFYWDQEAYRALQRFGQWIFVSTVLGFFAAQGDRLVLGRLMSVEFLGIYTVALGFSGVAVQVIDQISNRVLFPSYSELVRDRPEQLYKTLRKARIVLIGTSAACTTFFVLFGEFIIDLLYDDRYVQAGKILQILAIGSMARSLSTTYGDVLMAKGKSYLLPILLVLGVTIQFSSMYFGARLGNSNGIIIGIAASYWIMYLFDVVCYSMLRLWQPEVDLPVAGLAVGLSAIVYFS</sequence>
<evidence type="ECO:0000313" key="9">
    <source>
        <dbReference type="Proteomes" id="UP000707356"/>
    </source>
</evidence>
<dbReference type="Proteomes" id="UP000707356">
    <property type="component" value="Unassembled WGS sequence"/>
</dbReference>
<dbReference type="PANTHER" id="PTHR30250:SF10">
    <property type="entry name" value="LIPOPOLYSACCHARIDE BIOSYNTHESIS PROTEIN WZXC"/>
    <property type="match status" value="1"/>
</dbReference>
<comment type="similarity">
    <text evidence="2">Belongs to the polysaccharide synthase family.</text>
</comment>
<dbReference type="GO" id="GO:0005886">
    <property type="term" value="C:plasma membrane"/>
    <property type="evidence" value="ECO:0007669"/>
    <property type="project" value="UniProtKB-SubCell"/>
</dbReference>
<comment type="caution">
    <text evidence="8">The sequence shown here is derived from an EMBL/GenBank/DDBJ whole genome shotgun (WGS) entry which is preliminary data.</text>
</comment>
<evidence type="ECO:0000256" key="3">
    <source>
        <dbReference type="ARBA" id="ARBA00022475"/>
    </source>
</evidence>
<organism evidence="8 9">
    <name type="scientific">Pegethrix bostrychoides GSE-TBD4-15B</name>
    <dbReference type="NCBI Taxonomy" id="2839662"/>
    <lineage>
        <taxon>Bacteria</taxon>
        <taxon>Bacillati</taxon>
        <taxon>Cyanobacteriota</taxon>
        <taxon>Cyanophyceae</taxon>
        <taxon>Oculatellales</taxon>
        <taxon>Oculatellaceae</taxon>
        <taxon>Pegethrix</taxon>
    </lineage>
</organism>
<dbReference type="CDD" id="cd13127">
    <property type="entry name" value="MATE_tuaB_like"/>
    <property type="match status" value="1"/>
</dbReference>
<feature type="transmembrane region" description="Helical" evidence="7">
    <location>
        <begin position="313"/>
        <end position="336"/>
    </location>
</feature>
<evidence type="ECO:0000256" key="1">
    <source>
        <dbReference type="ARBA" id="ARBA00004651"/>
    </source>
</evidence>
<proteinExistence type="inferred from homology"/>
<comment type="subcellular location">
    <subcellularLocation>
        <location evidence="1">Cell membrane</location>
        <topology evidence="1">Multi-pass membrane protein</topology>
    </subcellularLocation>
</comment>
<evidence type="ECO:0000256" key="6">
    <source>
        <dbReference type="ARBA" id="ARBA00023136"/>
    </source>
</evidence>
<accession>A0A951PE81</accession>
<dbReference type="InterPro" id="IPR050833">
    <property type="entry name" value="Poly_Biosynth_Transport"/>
</dbReference>
<evidence type="ECO:0000256" key="4">
    <source>
        <dbReference type="ARBA" id="ARBA00022692"/>
    </source>
</evidence>
<gene>
    <name evidence="8" type="ORF">KME07_19980</name>
</gene>
<keyword evidence="5 7" id="KW-1133">Transmembrane helix</keyword>
<reference evidence="8" key="1">
    <citation type="submission" date="2021-05" db="EMBL/GenBank/DDBJ databases">
        <authorList>
            <person name="Pietrasiak N."/>
            <person name="Ward R."/>
            <person name="Stajich J.E."/>
            <person name="Kurbessoian T."/>
        </authorList>
    </citation>
    <scope>NUCLEOTIDE SEQUENCE</scope>
    <source>
        <strain evidence="8">GSE-TBD4-15B</strain>
    </source>
</reference>
<feature type="transmembrane region" description="Helical" evidence="7">
    <location>
        <begin position="403"/>
        <end position="427"/>
    </location>
</feature>
<keyword evidence="3" id="KW-1003">Cell membrane</keyword>